<evidence type="ECO:0000313" key="1">
    <source>
        <dbReference type="EMBL" id="RXZ53868.1"/>
    </source>
</evidence>
<dbReference type="InterPro" id="IPR027417">
    <property type="entry name" value="P-loop_NTPase"/>
</dbReference>
<dbReference type="Pfam" id="PF13481">
    <property type="entry name" value="AAA_25"/>
    <property type="match status" value="1"/>
</dbReference>
<dbReference type="Gene3D" id="3.40.50.300">
    <property type="entry name" value="P-loop containing nucleotide triphosphate hydrolases"/>
    <property type="match status" value="1"/>
</dbReference>
<organism evidence="1 2">
    <name type="scientific">Senegalimassilia faecalis</name>
    <dbReference type="NCBI Taxonomy" id="2509433"/>
    <lineage>
        <taxon>Bacteria</taxon>
        <taxon>Bacillati</taxon>
        <taxon>Actinomycetota</taxon>
        <taxon>Coriobacteriia</taxon>
        <taxon>Coriobacteriales</taxon>
        <taxon>Coriobacteriaceae</taxon>
        <taxon>Senegalimassilia</taxon>
    </lineage>
</organism>
<keyword evidence="2" id="KW-1185">Reference proteome</keyword>
<protein>
    <submittedName>
        <fullName evidence="1">AAA family ATPase</fullName>
    </submittedName>
</protein>
<accession>A0A4Q2K0K2</accession>
<gene>
    <name evidence="1" type="ORF">ET524_04760</name>
</gene>
<evidence type="ECO:0000313" key="2">
    <source>
        <dbReference type="Proteomes" id="UP000293345"/>
    </source>
</evidence>
<dbReference type="Proteomes" id="UP000293345">
    <property type="component" value="Unassembled WGS sequence"/>
</dbReference>
<sequence length="333" mass="36902">MVAMGRLETFSLAEVLQEPQEETDWVIEDFVTTGLHLLVGPPKVGKSWMSLDMAICVAQGDQFLGFAAVKCDVLYLALEDPRRRIKTRAWKLLDETSGNVDFAVAAEKVTSGLIPQIEDYLAEHPATKLVIIDTFQMVRDSKNDNAYAADYNDLTPLKQLADRSHIAIVVVHHTRKQGDSDVFNTVSGTNGITGCADSTMVLSNVNRADGNATLSLTGRDREFLELKIRFRQCRWLLIEKTSQEELEERDVPDDVLRTIDFMAGYPSQWQGTPTKLLGEIGAEGVSVAAFGKHLAEHSAFMAGRGISYQRARTREGTVLTLSHIRTEAASDDQ</sequence>
<reference evidence="1 2" key="1">
    <citation type="submission" date="2019-01" db="EMBL/GenBank/DDBJ databases">
        <title>Senegalimassilia sp. nov. KGMB04484 isolated human feces.</title>
        <authorList>
            <person name="Han K.-I."/>
            <person name="Kim J.-S."/>
            <person name="Lee K.C."/>
            <person name="Suh M.K."/>
            <person name="Eom M.K."/>
            <person name="Lee J.H."/>
            <person name="Park S.-H."/>
            <person name="Kang S.W."/>
            <person name="Park J.-E."/>
            <person name="Oh B.S."/>
            <person name="Yu S.Y."/>
            <person name="Choi S.-H."/>
            <person name="Lee D.H."/>
            <person name="Yoon H."/>
            <person name="Kim B.-Y."/>
            <person name="Lee J.H."/>
            <person name="Lee J.-S."/>
        </authorList>
    </citation>
    <scope>NUCLEOTIDE SEQUENCE [LARGE SCALE GENOMIC DNA]</scope>
    <source>
        <strain evidence="1 2">KGMB04484</strain>
    </source>
</reference>
<dbReference type="AlphaFoldDB" id="A0A4Q2K0K2"/>
<proteinExistence type="predicted"/>
<comment type="caution">
    <text evidence="1">The sequence shown here is derived from an EMBL/GenBank/DDBJ whole genome shotgun (WGS) entry which is preliminary data.</text>
</comment>
<dbReference type="EMBL" id="SDPW01000001">
    <property type="protein sequence ID" value="RXZ53868.1"/>
    <property type="molecule type" value="Genomic_DNA"/>
</dbReference>
<dbReference type="SUPFAM" id="SSF52540">
    <property type="entry name" value="P-loop containing nucleoside triphosphate hydrolases"/>
    <property type="match status" value="1"/>
</dbReference>
<name>A0A4Q2K0K2_9ACTN</name>